<protein>
    <submittedName>
        <fullName evidence="1">Uncharacterized protein</fullName>
    </submittedName>
</protein>
<gene>
    <name evidence="1" type="ORF">SMB34_01050</name>
</gene>
<accession>A0ABR4TU11</accession>
<name>A0ABR4TU11_9PROT</name>
<dbReference type="EMBL" id="AUNC01000001">
    <property type="protein sequence ID" value="KEO59600.1"/>
    <property type="molecule type" value="Genomic_DNA"/>
</dbReference>
<sequence length="33" mass="3583">MDDAPKCLSTTNHKALKGPFAPKRPIFAQNTAI</sequence>
<dbReference type="Proteomes" id="UP000027463">
    <property type="component" value="Unassembled WGS sequence"/>
</dbReference>
<comment type="caution">
    <text evidence="1">The sequence shown here is derived from an EMBL/GenBank/DDBJ whole genome shotgun (WGS) entry which is preliminary data.</text>
</comment>
<proteinExistence type="predicted"/>
<evidence type="ECO:0000313" key="1">
    <source>
        <dbReference type="EMBL" id="KEO59600.1"/>
    </source>
</evidence>
<reference evidence="1 2" key="1">
    <citation type="submission" date="2013-07" db="EMBL/GenBank/DDBJ databases">
        <title>Thalassospira permensis NBRC 106175 Genome Sequencing.</title>
        <authorList>
            <person name="Lai Q."/>
            <person name="Shao Z."/>
        </authorList>
    </citation>
    <scope>NUCLEOTIDE SEQUENCE [LARGE SCALE GENOMIC DNA]</scope>
    <source>
        <strain evidence="1 2">NBRC 106175</strain>
    </source>
</reference>
<evidence type="ECO:0000313" key="2">
    <source>
        <dbReference type="Proteomes" id="UP000027463"/>
    </source>
</evidence>
<organism evidence="1 2">
    <name type="scientific">Thalassospira permensis NBRC 106175</name>
    <dbReference type="NCBI Taxonomy" id="1353532"/>
    <lineage>
        <taxon>Bacteria</taxon>
        <taxon>Pseudomonadati</taxon>
        <taxon>Pseudomonadota</taxon>
        <taxon>Alphaproteobacteria</taxon>
        <taxon>Rhodospirillales</taxon>
        <taxon>Thalassospiraceae</taxon>
        <taxon>Thalassospira</taxon>
    </lineage>
</organism>
<keyword evidence="2" id="KW-1185">Reference proteome</keyword>